<dbReference type="Proteomes" id="UP000316887">
    <property type="component" value="Unassembled WGS sequence"/>
</dbReference>
<sequence>MSEIKVAEPLPGRLLEYPLTPERQVGAVCIEPGLEQGQLPWMYL</sequence>
<organism evidence="1 2">
    <name type="scientific">Zymomonas mobilis</name>
    <dbReference type="NCBI Taxonomy" id="542"/>
    <lineage>
        <taxon>Bacteria</taxon>
        <taxon>Pseudomonadati</taxon>
        <taxon>Pseudomonadota</taxon>
        <taxon>Alphaproteobacteria</taxon>
        <taxon>Sphingomonadales</taxon>
        <taxon>Zymomonadaceae</taxon>
        <taxon>Zymomonas</taxon>
    </lineage>
</organism>
<dbReference type="AlphaFoldDB" id="A0A542VZI3"/>
<evidence type="ECO:0000313" key="2">
    <source>
        <dbReference type="Proteomes" id="UP000316887"/>
    </source>
</evidence>
<reference evidence="1 2" key="1">
    <citation type="submission" date="2019-06" db="EMBL/GenBank/DDBJ databases">
        <title>Genome sequencing of Zymomonas mobilis strains for genetic engineering and biofuel applications.</title>
        <authorList>
            <person name="Teravest M."/>
        </authorList>
    </citation>
    <scope>NUCLEOTIDE SEQUENCE [LARGE SCALE GENOMIC DNA]</scope>
    <source>
        <strain evidence="1 2">AN0101</strain>
    </source>
</reference>
<gene>
    <name evidence="1" type="ORF">FBY58_0245</name>
</gene>
<protein>
    <submittedName>
        <fullName evidence="1">Uncharacterized protein</fullName>
    </submittedName>
</protein>
<name>A0A542VZI3_ZYMMB</name>
<comment type="caution">
    <text evidence="1">The sequence shown here is derived from an EMBL/GenBank/DDBJ whole genome shotgun (WGS) entry which is preliminary data.</text>
</comment>
<dbReference type="EMBL" id="VFOF01000001">
    <property type="protein sequence ID" value="TQL16703.1"/>
    <property type="molecule type" value="Genomic_DNA"/>
</dbReference>
<accession>A0A542VZI3</accession>
<proteinExistence type="predicted"/>
<evidence type="ECO:0000313" key="1">
    <source>
        <dbReference type="EMBL" id="TQL16703.1"/>
    </source>
</evidence>